<comment type="caution">
    <text evidence="2">The sequence shown here is derived from an EMBL/GenBank/DDBJ whole genome shotgun (WGS) entry which is preliminary data.</text>
</comment>
<name>A0A3E3ECS4_9FIRM</name>
<dbReference type="Proteomes" id="UP000261032">
    <property type="component" value="Unassembled WGS sequence"/>
</dbReference>
<dbReference type="Gene3D" id="3.40.50.300">
    <property type="entry name" value="P-loop containing nucleotide triphosphate hydrolases"/>
    <property type="match status" value="1"/>
</dbReference>
<accession>A0A3E3ECS4</accession>
<sequence length="627" mass="72642">MIVYQETKEQFLLDVYNDKIDEKIEKLVFERLNRRTGYSEYQTWMNSMQYMYKVLENKAIPSNSIVAIEYKVPNSNKRIDFIVSGEDEQGRESAIIIELKQWQSLNKIENMDGLVETKLNGHLTPVAHPSYQAWSYVSLIEDYNEDVRKYKINLQPRAYLHNYRKKEYDDLVDLCYEYYLDKAPVFTRGDTKKLAMFIARYVKKGNPDVMYHIDSGKIKPSKSLQDSLTNMLKGKPEFTLLDEQKVTYEKALAIAKENSARKQVYIIHGGPGTGKTVIAVNMLVELINRDKNTIYVTKNSAPREVYQKKLTDGGYKKVYINNLFKGSGVFINANENDFDCIIVDESHRLNAKSGMYQNNGENQIKEIINAAKFSIFFVDDHQIVTTSDIGSSKEIKKWCKYYNAIVYEDKLTSQFRCNGSDAYLSWVDNVLGIEDTANDELDIDYDVRIFDDPLALKKAIFEKNKIANKSRMLAGYCWKWQKNGRNRSDVHDIEIGDFSMSWNFASTKTWAIDEESINEVGCIHTSQGLEFDYVGVIIGDDLRYENGKIITDFFKRAPTDRSIRGLKGQYKNDKESALKLADEIIKNTYRTLLTRGQKGCYIYCTNKELNEYLKLKLKRGKENVRKS</sequence>
<gene>
    <name evidence="2" type="ORF">DXB93_12730</name>
</gene>
<dbReference type="SUPFAM" id="SSF52540">
    <property type="entry name" value="P-loop containing nucleoside triphosphate hydrolases"/>
    <property type="match status" value="1"/>
</dbReference>
<reference evidence="2 3" key="1">
    <citation type="submission" date="2018-08" db="EMBL/GenBank/DDBJ databases">
        <title>A genome reference for cultivated species of the human gut microbiota.</title>
        <authorList>
            <person name="Zou Y."/>
            <person name="Xue W."/>
            <person name="Luo G."/>
        </authorList>
    </citation>
    <scope>NUCLEOTIDE SEQUENCE [LARGE SCALE GENOMIC DNA]</scope>
    <source>
        <strain evidence="2 3">OM06-4</strain>
    </source>
</reference>
<evidence type="ECO:0000313" key="2">
    <source>
        <dbReference type="EMBL" id="RGD83655.1"/>
    </source>
</evidence>
<dbReference type="Pfam" id="PF09848">
    <property type="entry name" value="SLFN-g3_helicase"/>
    <property type="match status" value="1"/>
</dbReference>
<evidence type="ECO:0000313" key="3">
    <source>
        <dbReference type="Proteomes" id="UP000261032"/>
    </source>
</evidence>
<dbReference type="EMBL" id="QUSL01000022">
    <property type="protein sequence ID" value="RGD83655.1"/>
    <property type="molecule type" value="Genomic_DNA"/>
</dbReference>
<dbReference type="AlphaFoldDB" id="A0A3E3ECS4"/>
<dbReference type="RefSeq" id="WP_117581912.1">
    <property type="nucleotide sequence ID" value="NZ_QUSL01000022.1"/>
</dbReference>
<evidence type="ECO:0000259" key="1">
    <source>
        <dbReference type="Pfam" id="PF09848"/>
    </source>
</evidence>
<dbReference type="InterPro" id="IPR027417">
    <property type="entry name" value="P-loop_NTPase"/>
</dbReference>
<feature type="domain" description="Schlafen group 3-like DNA/RNA helicase" evidence="1">
    <location>
        <begin position="262"/>
        <end position="605"/>
    </location>
</feature>
<protein>
    <submittedName>
        <fullName evidence="2">DUF2075 domain-containing protein</fullName>
    </submittedName>
</protein>
<proteinExistence type="predicted"/>
<dbReference type="InterPro" id="IPR018647">
    <property type="entry name" value="SLFN_3-like_DNA/RNA_helicase"/>
</dbReference>
<organism evidence="2 3">
    <name type="scientific">Thomasclavelia ramosa</name>
    <dbReference type="NCBI Taxonomy" id="1547"/>
    <lineage>
        <taxon>Bacteria</taxon>
        <taxon>Bacillati</taxon>
        <taxon>Bacillota</taxon>
        <taxon>Erysipelotrichia</taxon>
        <taxon>Erysipelotrichales</taxon>
        <taxon>Coprobacillaceae</taxon>
        <taxon>Thomasclavelia</taxon>
    </lineage>
</organism>